<dbReference type="RefSeq" id="WP_072063927.1">
    <property type="nucleotide sequence ID" value="NZ_CVRY01000004.1"/>
</dbReference>
<dbReference type="Gene3D" id="3.30.2440.10">
    <property type="entry name" value="Secreted effector protein SifA"/>
    <property type="match status" value="1"/>
</dbReference>
<dbReference type="EMBL" id="CVRY01000004">
    <property type="protein sequence ID" value="CRL62545.1"/>
    <property type="molecule type" value="Genomic_DNA"/>
</dbReference>
<protein>
    <submittedName>
        <fullName evidence="1">Uncharacterized protein</fullName>
    </submittedName>
</protein>
<accession>A0A0G4Q9M8</accession>
<name>A0A0G4Q9M8_9GAMM</name>
<reference evidence="2" key="1">
    <citation type="submission" date="2015-06" db="EMBL/GenBank/DDBJ databases">
        <authorList>
            <person name="Urmite Genomes"/>
        </authorList>
    </citation>
    <scope>NUCLEOTIDE SEQUENCE [LARGE SCALE GENOMIC DNA]</scope>
    <source>
        <strain evidence="2">CSUR P1867</strain>
    </source>
</reference>
<evidence type="ECO:0000313" key="1">
    <source>
        <dbReference type="EMBL" id="CRL62545.1"/>
    </source>
</evidence>
<gene>
    <name evidence="1" type="ORF">BN1804_02004</name>
</gene>
<proteinExistence type="predicted"/>
<dbReference type="AlphaFoldDB" id="A0A0G4Q9M8"/>
<evidence type="ECO:0000313" key="2">
    <source>
        <dbReference type="Proteomes" id="UP000183920"/>
    </source>
</evidence>
<sequence length="682" mass="80455">MKSIEINGTFINRSKIDLLSNHRTPDDIISLKGKIKDFFSKNKEKEALTLIYNIYYNNSISITEKIAYFEKLDSIIGDNYKGFFSLKYKDNEIIFEIDNEPKTTFSSKEFVHDIIINGKSNTKENINSNTNINLLSDNTFIDEEVNSIVQKMIFIPDDDSILSIVEKIKTEFLLSLTEKLNKQGNIEIIKPEYFKFVFNENSNIDILKEIKNILSPDSSIKEKIKAFKLLNTMIKRNYEIYLSLKIENDKIKIRFANFNQQFDLSDLIKEMLPTLKEKYTEFDNKEKSIEDIKKSIINYFNENKNNEPTILKLSILELTKNKIKEASFIDKIKKNSEVFNPDKAKEYIKNYKIEDKISQLYISDKITDFEKIKIINELYNYLTKNIGKKTFIEINNSSITLSVMEKNNEHIKLEIIKTNKDYSFLNDIHPEVNNGKKLPIILELEKDTGFTTELPLDDKLINTYLSKAYNNKTIYYFYYDLLMSNIKYLFNNDYSNFIRNQNELGISINQANYHFIAKEIDEINKKHQVDSENKKILRYFYSIINNKEHPCHTKLTEIGSVYFEYIKNSQLLDNDMRANKYMTLFLNKKEASLKDKFNSFFYLKSYLNRKSILDFNLTQDSIELFQRSENGEIKQSTSNPLDKNIINQILPFDKKAQLYILYYHLVEEMPLNESINEARNKS</sequence>
<organism evidence="1 2">
    <name type="scientific">Proteus penneri</name>
    <dbReference type="NCBI Taxonomy" id="102862"/>
    <lineage>
        <taxon>Bacteria</taxon>
        <taxon>Pseudomonadati</taxon>
        <taxon>Pseudomonadota</taxon>
        <taxon>Gammaproteobacteria</taxon>
        <taxon>Enterobacterales</taxon>
        <taxon>Morganellaceae</taxon>
        <taxon>Proteus</taxon>
    </lineage>
</organism>
<dbReference type="Proteomes" id="UP000183920">
    <property type="component" value="Unassembled WGS sequence"/>
</dbReference>